<evidence type="ECO:0000313" key="4">
    <source>
        <dbReference type="Proteomes" id="UP000547674"/>
    </source>
</evidence>
<dbReference type="Proteomes" id="UP000547674">
    <property type="component" value="Unassembled WGS sequence"/>
</dbReference>
<protein>
    <submittedName>
        <fullName evidence="3">Type I glutamate--ammonia ligase</fullName>
    </submittedName>
</protein>
<name>A0A7Y2H1K4_UNCEI</name>
<organism evidence="3 4">
    <name type="scientific">Eiseniibacteriota bacterium</name>
    <dbReference type="NCBI Taxonomy" id="2212470"/>
    <lineage>
        <taxon>Bacteria</taxon>
        <taxon>Candidatus Eiseniibacteriota</taxon>
    </lineage>
</organism>
<dbReference type="GO" id="GO:0004356">
    <property type="term" value="F:glutamine synthetase activity"/>
    <property type="evidence" value="ECO:0007669"/>
    <property type="project" value="InterPro"/>
</dbReference>
<dbReference type="Pfam" id="PF00120">
    <property type="entry name" value="Gln-synt_C"/>
    <property type="match status" value="1"/>
</dbReference>
<dbReference type="InterPro" id="IPR014746">
    <property type="entry name" value="Gln_synth/guanido_kin_cat_dom"/>
</dbReference>
<evidence type="ECO:0000256" key="1">
    <source>
        <dbReference type="RuleBase" id="RU000384"/>
    </source>
</evidence>
<comment type="caution">
    <text evidence="3">The sequence shown here is derived from an EMBL/GenBank/DDBJ whole genome shotgun (WGS) entry which is preliminary data.</text>
</comment>
<dbReference type="SUPFAM" id="SSF55931">
    <property type="entry name" value="Glutamine synthetase/guanido kinase"/>
    <property type="match status" value="1"/>
</dbReference>
<dbReference type="InterPro" id="IPR008146">
    <property type="entry name" value="Gln_synth_cat_dom"/>
</dbReference>
<reference evidence="3 4" key="1">
    <citation type="submission" date="2020-03" db="EMBL/GenBank/DDBJ databases">
        <title>Metabolic flexibility allows generalist bacteria to become dominant in a frequently disturbed ecosystem.</title>
        <authorList>
            <person name="Chen Y.-J."/>
            <person name="Leung P.M."/>
            <person name="Bay S.K."/>
            <person name="Hugenholtz P."/>
            <person name="Kessler A.J."/>
            <person name="Shelley G."/>
            <person name="Waite D.W."/>
            <person name="Cook P.L."/>
            <person name="Greening C."/>
        </authorList>
    </citation>
    <scope>NUCLEOTIDE SEQUENCE [LARGE SCALE GENOMIC DNA]</scope>
    <source>
        <strain evidence="3">SS_bin_28</strain>
    </source>
</reference>
<dbReference type="EMBL" id="JABDJR010000181">
    <property type="protein sequence ID" value="NNF06066.1"/>
    <property type="molecule type" value="Genomic_DNA"/>
</dbReference>
<comment type="similarity">
    <text evidence="1">Belongs to the glutamine synthetase family.</text>
</comment>
<sequence length="76" mass="8737">NQNVFTMSQREKRRLKIDELPGTLGEALDFLAKDKVITGALGDHLSEAYITGKRKVWIDFLATVHPWELDQYLATY</sequence>
<evidence type="ECO:0000259" key="2">
    <source>
        <dbReference type="Pfam" id="PF00120"/>
    </source>
</evidence>
<feature type="non-terminal residue" evidence="3">
    <location>
        <position position="1"/>
    </location>
</feature>
<gene>
    <name evidence="3" type="ORF">HKN21_04845</name>
</gene>
<accession>A0A7Y2H1K4</accession>
<proteinExistence type="inferred from homology"/>
<dbReference type="Gene3D" id="3.30.590.10">
    <property type="entry name" value="Glutamine synthetase/guanido kinase, catalytic domain"/>
    <property type="match status" value="1"/>
</dbReference>
<dbReference type="AlphaFoldDB" id="A0A7Y2H1K4"/>
<keyword evidence="3" id="KW-0436">Ligase</keyword>
<feature type="domain" description="GS catalytic" evidence="2">
    <location>
        <begin position="2"/>
        <end position="72"/>
    </location>
</feature>
<evidence type="ECO:0000313" key="3">
    <source>
        <dbReference type="EMBL" id="NNF06066.1"/>
    </source>
</evidence>